<dbReference type="EMBL" id="LXIE01000050">
    <property type="protein sequence ID" value="OAD90103.1"/>
    <property type="molecule type" value="Genomic_DNA"/>
</dbReference>
<evidence type="ECO:0000313" key="1">
    <source>
        <dbReference type="EMBL" id="OAD90103.1"/>
    </source>
</evidence>
<name>A0A1A9LA91_9FLAO</name>
<proteinExistence type="predicted"/>
<protein>
    <submittedName>
        <fullName evidence="1">Uncharacterized protein</fullName>
    </submittedName>
</protein>
<dbReference type="RefSeq" id="WP_068763128.1">
    <property type="nucleotide sequence ID" value="NZ_LXIE01000050.1"/>
</dbReference>
<accession>A0A1A9LA91</accession>
<evidence type="ECO:0000313" key="2">
    <source>
        <dbReference type="Proteomes" id="UP000077552"/>
    </source>
</evidence>
<sequence length="209" mass="24340">MKKTQSINFIILLVFALLSFNAHSQYGIIEMKNGDQFEMATEDLIVERDSLRYFKEYWKRKTTIMGFGAGKLLQEYKDKSDLVSIDDIKKIHVKGKLTVGRQLIYNYIGIKYIKDKKRYEEYYVVEDGECQLLVKSGDVNDIFSIYVQTGDEEPFELHRSGTGTGPKYERKAKVYFAECAPAMEFINKKGFKRSELPKVVELYNNECLE</sequence>
<reference evidence="1 2" key="1">
    <citation type="submission" date="2016-05" db="EMBL/GenBank/DDBJ databases">
        <title>Genome sequencing of Vitellibacter soesokkakensis RSSK-12.</title>
        <authorList>
            <person name="Thevarajoo S."/>
            <person name="Selvaratnam C."/>
            <person name="Goh K.M."/>
            <person name="Chan K.-G."/>
            <person name="Chong C.S."/>
        </authorList>
    </citation>
    <scope>NUCLEOTIDE SEQUENCE [LARGE SCALE GENOMIC DNA]</scope>
    <source>
        <strain evidence="1 2">RSSK-12</strain>
    </source>
</reference>
<dbReference type="AlphaFoldDB" id="A0A1A9LA91"/>
<organism evidence="1 2">
    <name type="scientific">Aequorivita soesokkakensis</name>
    <dbReference type="NCBI Taxonomy" id="1385699"/>
    <lineage>
        <taxon>Bacteria</taxon>
        <taxon>Pseudomonadati</taxon>
        <taxon>Bacteroidota</taxon>
        <taxon>Flavobacteriia</taxon>
        <taxon>Flavobacteriales</taxon>
        <taxon>Flavobacteriaceae</taxon>
        <taxon>Aequorivita</taxon>
    </lineage>
</organism>
<gene>
    <name evidence="1" type="ORF">A7A78_07755</name>
</gene>
<keyword evidence="2" id="KW-1185">Reference proteome</keyword>
<dbReference type="OrthoDB" id="1144046at2"/>
<dbReference type="Proteomes" id="UP000077552">
    <property type="component" value="Unassembled WGS sequence"/>
</dbReference>
<comment type="caution">
    <text evidence="1">The sequence shown here is derived from an EMBL/GenBank/DDBJ whole genome shotgun (WGS) entry which is preliminary data.</text>
</comment>